<name>A0A1Y2CYX3_9FUNG</name>
<reference evidence="2 3" key="1">
    <citation type="submission" date="2016-07" db="EMBL/GenBank/DDBJ databases">
        <title>Pervasive Adenine N6-methylation of Active Genes in Fungi.</title>
        <authorList>
            <consortium name="DOE Joint Genome Institute"/>
            <person name="Mondo S.J."/>
            <person name="Dannebaum R.O."/>
            <person name="Kuo R.C."/>
            <person name="Labutti K."/>
            <person name="Haridas S."/>
            <person name="Kuo A."/>
            <person name="Salamov A."/>
            <person name="Ahrendt S.R."/>
            <person name="Lipzen A."/>
            <person name="Sullivan W."/>
            <person name="Andreopoulos W.B."/>
            <person name="Clum A."/>
            <person name="Lindquist E."/>
            <person name="Daum C."/>
            <person name="Ramamoorthy G.K."/>
            <person name="Gryganskyi A."/>
            <person name="Culley D."/>
            <person name="Magnuson J.K."/>
            <person name="James T.Y."/>
            <person name="O'Malley M.A."/>
            <person name="Stajich J.E."/>
            <person name="Spatafora J.W."/>
            <person name="Visel A."/>
            <person name="Grigoriev I.V."/>
        </authorList>
    </citation>
    <scope>NUCLEOTIDE SEQUENCE [LARGE SCALE GENOMIC DNA]</scope>
    <source>
        <strain evidence="2 3">JEL800</strain>
    </source>
</reference>
<accession>A0A1Y2CYX3</accession>
<dbReference type="OrthoDB" id="10483097at2759"/>
<dbReference type="Proteomes" id="UP000193642">
    <property type="component" value="Unassembled WGS sequence"/>
</dbReference>
<evidence type="ECO:0000313" key="2">
    <source>
        <dbReference type="EMBL" id="ORY51545.1"/>
    </source>
</evidence>
<feature type="compositionally biased region" description="Polar residues" evidence="1">
    <location>
        <begin position="21"/>
        <end position="30"/>
    </location>
</feature>
<evidence type="ECO:0000256" key="1">
    <source>
        <dbReference type="SAM" id="MobiDB-lite"/>
    </source>
</evidence>
<organism evidence="2 3">
    <name type="scientific">Rhizoclosmatium globosum</name>
    <dbReference type="NCBI Taxonomy" id="329046"/>
    <lineage>
        <taxon>Eukaryota</taxon>
        <taxon>Fungi</taxon>
        <taxon>Fungi incertae sedis</taxon>
        <taxon>Chytridiomycota</taxon>
        <taxon>Chytridiomycota incertae sedis</taxon>
        <taxon>Chytridiomycetes</taxon>
        <taxon>Chytridiales</taxon>
        <taxon>Chytriomycetaceae</taxon>
        <taxon>Rhizoclosmatium</taxon>
    </lineage>
</organism>
<dbReference type="AlphaFoldDB" id="A0A1Y2CYX3"/>
<gene>
    <name evidence="2" type="ORF">BCR33DRAFT_733819</name>
</gene>
<feature type="region of interest" description="Disordered" evidence="1">
    <location>
        <begin position="1"/>
        <end position="30"/>
    </location>
</feature>
<protein>
    <submittedName>
        <fullName evidence="2">Uncharacterized protein</fullName>
    </submittedName>
</protein>
<keyword evidence="3" id="KW-1185">Reference proteome</keyword>
<dbReference type="EMBL" id="MCGO01000005">
    <property type="protein sequence ID" value="ORY51545.1"/>
    <property type="molecule type" value="Genomic_DNA"/>
</dbReference>
<proteinExistence type="predicted"/>
<sequence length="184" mass="20411">MPCRRCRTNGGNSPPLHNHQPKTNHQPNSLRPTSALRLASLKPLDATAATFAHVASLRAALHAAYLSRPPVLRRVHAASCRLVFADRKYFLFALNPEHSPSQMLVKLARDCAENKNIPQIANALIINAKRNSNLKILLDAVNAAVLLHLMANTLKPNKEYLKPQPNQQVSFVLDVRLLVSFLPI</sequence>
<evidence type="ECO:0000313" key="3">
    <source>
        <dbReference type="Proteomes" id="UP000193642"/>
    </source>
</evidence>
<comment type="caution">
    <text evidence="2">The sequence shown here is derived from an EMBL/GenBank/DDBJ whole genome shotgun (WGS) entry which is preliminary data.</text>
</comment>